<dbReference type="Proteomes" id="UP000234237">
    <property type="component" value="Chromosome"/>
</dbReference>
<dbReference type="Pfam" id="PF07252">
    <property type="entry name" value="DUF1433"/>
    <property type="match status" value="1"/>
</dbReference>
<dbReference type="Gene3D" id="3.10.450.130">
    <property type="entry name" value="folded 79 residue fragment of lin0334 like domains"/>
    <property type="match status" value="1"/>
</dbReference>
<reference evidence="3" key="1">
    <citation type="submission" date="2016-11" db="EMBL/GenBank/DDBJ databases">
        <title>Complete genome sequence of Virgibacillus pantothenticus 21D, a halophilic bacterium isolated from the deep hypersaline anoxic basin Discovery in the Mediterranean Sea.</title>
        <authorList>
            <person name="Zeaiter Z."/>
            <person name="Booth J.M."/>
            <person name="Prosdocimi E.M."/>
            <person name="Mapelli F."/>
            <person name="Fusi M."/>
            <person name="Daffonchio D."/>
            <person name="Borin S."/>
            <person name="Crotti E."/>
        </authorList>
    </citation>
    <scope>NUCLEOTIDE SEQUENCE [LARGE SCALE GENOMIC DNA]</scope>
    <source>
        <strain evidence="3">21D</strain>
    </source>
</reference>
<dbReference type="RefSeq" id="WP_101933031.1">
    <property type="nucleotide sequence ID" value="NZ_CP018622.1"/>
</dbReference>
<evidence type="ECO:0008006" key="4">
    <source>
        <dbReference type="Google" id="ProtNLM"/>
    </source>
</evidence>
<keyword evidence="1" id="KW-0732">Signal</keyword>
<name>A0A2K9IX80_9BACI</name>
<sequence length="112" mass="12454">MRKLIFLIVIIILLGGCNVNSSSNNNYDKKIITKAKNTVESYLVNNYQHINEIKFSDDTNDPMGGLMINGTINNEVSFSASVDPEKFVVKSLGTDDGFPPKKEECEGKVCDY</sequence>
<evidence type="ECO:0000313" key="3">
    <source>
        <dbReference type="Proteomes" id="UP000234237"/>
    </source>
</evidence>
<dbReference type="AlphaFoldDB" id="A0A2K9IX80"/>
<dbReference type="Pfam" id="PF08139">
    <property type="entry name" value="LPAM_1"/>
    <property type="match status" value="1"/>
</dbReference>
<dbReference type="InterPro" id="IPR012640">
    <property type="entry name" value="Membr_lipoprot_lipid_attach_CS"/>
</dbReference>
<dbReference type="PROSITE" id="PS51257">
    <property type="entry name" value="PROKAR_LIPOPROTEIN"/>
    <property type="match status" value="1"/>
</dbReference>
<evidence type="ECO:0000313" key="2">
    <source>
        <dbReference type="EMBL" id="AUJ24359.1"/>
    </source>
</evidence>
<evidence type="ECO:0000256" key="1">
    <source>
        <dbReference type="ARBA" id="ARBA00022729"/>
    </source>
</evidence>
<accession>A0A2K9IX80</accession>
<protein>
    <recommendedName>
        <fullName evidence="4">DUF1433 domain-containing protein</fullName>
    </recommendedName>
</protein>
<gene>
    <name evidence="2" type="ORF">A21D_01260</name>
</gene>
<proteinExistence type="predicted"/>
<dbReference type="KEGG" id="vpn:A21D_01260"/>
<dbReference type="InterPro" id="IPR009881">
    <property type="entry name" value="DUF1433"/>
</dbReference>
<organism evidence="2 3">
    <name type="scientific">Virgibacillus dokdonensis</name>
    <dbReference type="NCBI Taxonomy" id="302167"/>
    <lineage>
        <taxon>Bacteria</taxon>
        <taxon>Bacillati</taxon>
        <taxon>Bacillota</taxon>
        <taxon>Bacilli</taxon>
        <taxon>Bacillales</taxon>
        <taxon>Bacillaceae</taxon>
        <taxon>Virgibacillus</taxon>
    </lineage>
</organism>
<dbReference type="EMBL" id="CP018622">
    <property type="protein sequence ID" value="AUJ24359.1"/>
    <property type="molecule type" value="Genomic_DNA"/>
</dbReference>